<feature type="non-terminal residue" evidence="3">
    <location>
        <position position="1"/>
    </location>
</feature>
<keyword evidence="1" id="KW-0344">Guanine-nucleotide releasing factor</keyword>
<reference evidence="3 4" key="1">
    <citation type="journal article" date="2018" name="Mol. Genet. Genomics">
        <title>The red deer Cervus elaphus genome CerEla1.0: sequencing, annotating, genes, and chromosomes.</title>
        <authorList>
            <person name="Bana N.A."/>
            <person name="Nyiri A."/>
            <person name="Nagy J."/>
            <person name="Frank K."/>
            <person name="Nagy T."/>
            <person name="Steger V."/>
            <person name="Schiller M."/>
            <person name="Lakatos P."/>
            <person name="Sugar L."/>
            <person name="Horn P."/>
            <person name="Barta E."/>
            <person name="Orosz L."/>
        </authorList>
    </citation>
    <scope>NUCLEOTIDE SEQUENCE [LARGE SCALE GENOMIC DNA]</scope>
    <source>
        <strain evidence="3">Hungarian</strain>
    </source>
</reference>
<sequence>TRRSHGRTSGCTLTVLSRFSLQDTGIGFILVIDRRQDRWTSVKASILRIAASFPANLQLVLVLRPAGFFQRTLSELAFRFNRDDFKMKVPVIMLSSVPELHGYIDKSQLTEDLGGTLAYCHSRWLCHRTAIESFALLVKQTAQMLQAFGTELAETELPNDVQSTSSVLLTHTEKKDRAKVCAQRRLRPHCPPSDSLWVLGGECRRLRPAARHRGPW</sequence>
<evidence type="ECO:0000259" key="2">
    <source>
        <dbReference type="PROSITE" id="PS50191"/>
    </source>
</evidence>
<dbReference type="CDD" id="cd00170">
    <property type="entry name" value="SEC14"/>
    <property type="match status" value="1"/>
</dbReference>
<dbReference type="OrthoDB" id="10004999at2759"/>
<name>A0A212C3T4_CEREH</name>
<evidence type="ECO:0000256" key="1">
    <source>
        <dbReference type="ARBA" id="ARBA00022658"/>
    </source>
</evidence>
<dbReference type="GO" id="GO:0005737">
    <property type="term" value="C:cytoplasm"/>
    <property type="evidence" value="ECO:0007669"/>
    <property type="project" value="TreeGrafter"/>
</dbReference>
<protein>
    <recommendedName>
        <fullName evidence="2">CRAL-TRIO domain-containing protein</fullName>
    </recommendedName>
</protein>
<organism evidence="3 4">
    <name type="scientific">Cervus elaphus hippelaphus</name>
    <name type="common">European red deer</name>
    <dbReference type="NCBI Taxonomy" id="46360"/>
    <lineage>
        <taxon>Eukaryota</taxon>
        <taxon>Metazoa</taxon>
        <taxon>Chordata</taxon>
        <taxon>Craniata</taxon>
        <taxon>Vertebrata</taxon>
        <taxon>Euteleostomi</taxon>
        <taxon>Mammalia</taxon>
        <taxon>Eutheria</taxon>
        <taxon>Laurasiatheria</taxon>
        <taxon>Artiodactyla</taxon>
        <taxon>Ruminantia</taxon>
        <taxon>Pecora</taxon>
        <taxon>Cervidae</taxon>
        <taxon>Cervinae</taxon>
        <taxon>Cervus</taxon>
    </lineage>
</organism>
<comment type="caution">
    <text evidence="3">The sequence shown here is derived from an EMBL/GenBank/DDBJ whole genome shotgun (WGS) entry which is preliminary data.</text>
</comment>
<keyword evidence="4" id="KW-1185">Reference proteome</keyword>
<evidence type="ECO:0000313" key="4">
    <source>
        <dbReference type="Proteomes" id="UP000242450"/>
    </source>
</evidence>
<dbReference type="SUPFAM" id="SSF52087">
    <property type="entry name" value="CRAL/TRIO domain"/>
    <property type="match status" value="1"/>
</dbReference>
<dbReference type="Pfam" id="PF13716">
    <property type="entry name" value="CRAL_TRIO_2"/>
    <property type="match status" value="1"/>
</dbReference>
<dbReference type="InterPro" id="IPR036865">
    <property type="entry name" value="CRAL-TRIO_dom_sf"/>
</dbReference>
<dbReference type="InterPro" id="IPR051336">
    <property type="entry name" value="RhoGEF_Guanine_NuclExch_SF"/>
</dbReference>
<dbReference type="GO" id="GO:0005085">
    <property type="term" value="F:guanyl-nucleotide exchange factor activity"/>
    <property type="evidence" value="ECO:0007669"/>
    <property type="project" value="UniProtKB-KW"/>
</dbReference>
<evidence type="ECO:0000313" key="3">
    <source>
        <dbReference type="EMBL" id="OWK00645.1"/>
    </source>
</evidence>
<dbReference type="AlphaFoldDB" id="A0A212C3T4"/>
<dbReference type="Proteomes" id="UP000242450">
    <property type="component" value="Chromosome 30"/>
</dbReference>
<dbReference type="InterPro" id="IPR001251">
    <property type="entry name" value="CRAL-TRIO_dom"/>
</dbReference>
<dbReference type="PANTHER" id="PTHR22826:SF115">
    <property type="entry name" value="GUANINE NUCLEOTIDE EXCHANGE FACTOR DBS"/>
    <property type="match status" value="1"/>
</dbReference>
<dbReference type="EMBL" id="MKHE01000030">
    <property type="protein sequence ID" value="OWK00645.1"/>
    <property type="molecule type" value="Genomic_DNA"/>
</dbReference>
<accession>A0A212C3T4</accession>
<dbReference type="GO" id="GO:0035025">
    <property type="term" value="P:positive regulation of Rho protein signal transduction"/>
    <property type="evidence" value="ECO:0007669"/>
    <property type="project" value="TreeGrafter"/>
</dbReference>
<dbReference type="PANTHER" id="PTHR22826">
    <property type="entry name" value="RHO GUANINE EXCHANGE FACTOR-RELATED"/>
    <property type="match status" value="1"/>
</dbReference>
<feature type="domain" description="CRAL-TRIO" evidence="2">
    <location>
        <begin position="1"/>
        <end position="121"/>
    </location>
</feature>
<dbReference type="PROSITE" id="PS50191">
    <property type="entry name" value="CRAL_TRIO"/>
    <property type="match status" value="1"/>
</dbReference>
<gene>
    <name evidence="3" type="ORF">Celaphus_00016839</name>
</gene>
<proteinExistence type="predicted"/>